<accession>A0A9P7YSY2</accession>
<comment type="caution">
    <text evidence="2">The sequence shown here is derived from an EMBL/GenBank/DDBJ whole genome shotgun (WGS) entry which is preliminary data.</text>
</comment>
<organism evidence="2 3">
    <name type="scientific">Amylocarpus encephaloides</name>
    <dbReference type="NCBI Taxonomy" id="45428"/>
    <lineage>
        <taxon>Eukaryota</taxon>
        <taxon>Fungi</taxon>
        <taxon>Dikarya</taxon>
        <taxon>Ascomycota</taxon>
        <taxon>Pezizomycotina</taxon>
        <taxon>Leotiomycetes</taxon>
        <taxon>Helotiales</taxon>
        <taxon>Helotiales incertae sedis</taxon>
        <taxon>Amylocarpus</taxon>
    </lineage>
</organism>
<keyword evidence="1" id="KW-0732">Signal</keyword>
<dbReference type="OrthoDB" id="5596743at2759"/>
<evidence type="ECO:0000313" key="2">
    <source>
        <dbReference type="EMBL" id="KAG9239185.1"/>
    </source>
</evidence>
<dbReference type="EMBL" id="MU251361">
    <property type="protein sequence ID" value="KAG9239185.1"/>
    <property type="molecule type" value="Genomic_DNA"/>
</dbReference>
<dbReference type="Proteomes" id="UP000824998">
    <property type="component" value="Unassembled WGS sequence"/>
</dbReference>
<keyword evidence="3" id="KW-1185">Reference proteome</keyword>
<name>A0A9P7YSY2_9HELO</name>
<evidence type="ECO:0000313" key="3">
    <source>
        <dbReference type="Proteomes" id="UP000824998"/>
    </source>
</evidence>
<feature type="chain" id="PRO_5040330417" description="Extracellular membrane protein CFEM domain-containing protein" evidence="1">
    <location>
        <begin position="18"/>
        <end position="233"/>
    </location>
</feature>
<feature type="signal peptide" evidence="1">
    <location>
        <begin position="1"/>
        <end position="17"/>
    </location>
</feature>
<dbReference type="AlphaFoldDB" id="A0A9P7YSY2"/>
<protein>
    <recommendedName>
        <fullName evidence="4">Extracellular membrane protein CFEM domain-containing protein</fullName>
    </recommendedName>
</protein>
<evidence type="ECO:0008006" key="4">
    <source>
        <dbReference type="Google" id="ProtNLM"/>
    </source>
</evidence>
<proteinExistence type="predicted"/>
<reference evidence="2" key="1">
    <citation type="journal article" date="2021" name="IMA Fungus">
        <title>Genomic characterization of three marine fungi, including Emericellopsis atlantica sp. nov. with signatures of a generalist lifestyle and marine biomass degradation.</title>
        <authorList>
            <person name="Hagestad O.C."/>
            <person name="Hou L."/>
            <person name="Andersen J.H."/>
            <person name="Hansen E.H."/>
            <person name="Altermark B."/>
            <person name="Li C."/>
            <person name="Kuhnert E."/>
            <person name="Cox R.J."/>
            <person name="Crous P.W."/>
            <person name="Spatafora J.W."/>
            <person name="Lail K."/>
            <person name="Amirebrahimi M."/>
            <person name="Lipzen A."/>
            <person name="Pangilinan J."/>
            <person name="Andreopoulos W."/>
            <person name="Hayes R.D."/>
            <person name="Ng V."/>
            <person name="Grigoriev I.V."/>
            <person name="Jackson S.A."/>
            <person name="Sutton T.D.S."/>
            <person name="Dobson A.D.W."/>
            <person name="Rama T."/>
        </authorList>
    </citation>
    <scope>NUCLEOTIDE SEQUENCE</scope>
    <source>
        <strain evidence="2">TRa018bII</strain>
    </source>
</reference>
<sequence>MQFHSFLALALMGCAFATSNPAACNQDNCFRAVAGTRRGPDQTKTASADCSAFLQTTITPPAVTTTTTVTVTAAPALAKRVPGTIPAYASPCSGAVRYSSACSCFGILPTTITAPTPTVTSTYTTTAPAPTPTCKPSTCVAGFQNCNKNVDCYCFELANGGAGFCVANTICSAAPFCTTDADCSGGALCAVNTCCTDATTAPGVCLVAVCDNPARKLMKLVKTRARGATAAFR</sequence>
<gene>
    <name evidence="2" type="ORF">BJ875DRAFT_539007</name>
</gene>
<evidence type="ECO:0000256" key="1">
    <source>
        <dbReference type="SAM" id="SignalP"/>
    </source>
</evidence>